<name>A0A645E8W4_9ZZZZ</name>
<dbReference type="Gene3D" id="3.40.190.290">
    <property type="match status" value="1"/>
</dbReference>
<dbReference type="Pfam" id="PF03466">
    <property type="entry name" value="LysR_substrate"/>
    <property type="match status" value="1"/>
</dbReference>
<evidence type="ECO:0000313" key="2">
    <source>
        <dbReference type="EMBL" id="MPM97915.1"/>
    </source>
</evidence>
<dbReference type="CDD" id="cd05466">
    <property type="entry name" value="PBP2_LTTR_substrate"/>
    <property type="match status" value="1"/>
</dbReference>
<dbReference type="InterPro" id="IPR050950">
    <property type="entry name" value="HTH-type_LysR_regulators"/>
</dbReference>
<protein>
    <recommendedName>
        <fullName evidence="1">LysR substrate-binding domain-containing protein</fullName>
    </recommendedName>
</protein>
<evidence type="ECO:0000259" key="1">
    <source>
        <dbReference type="Pfam" id="PF03466"/>
    </source>
</evidence>
<dbReference type="GO" id="GO:0005829">
    <property type="term" value="C:cytosol"/>
    <property type="evidence" value="ECO:0007669"/>
    <property type="project" value="TreeGrafter"/>
</dbReference>
<dbReference type="GO" id="GO:0006355">
    <property type="term" value="P:regulation of DNA-templated transcription"/>
    <property type="evidence" value="ECO:0007669"/>
    <property type="project" value="TreeGrafter"/>
</dbReference>
<dbReference type="SUPFAM" id="SSF53850">
    <property type="entry name" value="Periplasmic binding protein-like II"/>
    <property type="match status" value="1"/>
</dbReference>
<gene>
    <name evidence="2" type="ORF">SDC9_145095</name>
</gene>
<proteinExistence type="predicted"/>
<comment type="caution">
    <text evidence="2">The sequence shown here is derived from an EMBL/GenBank/DDBJ whole genome shotgun (WGS) entry which is preliminary data.</text>
</comment>
<organism evidence="2">
    <name type="scientific">bioreactor metagenome</name>
    <dbReference type="NCBI Taxonomy" id="1076179"/>
    <lineage>
        <taxon>unclassified sequences</taxon>
        <taxon>metagenomes</taxon>
        <taxon>ecological metagenomes</taxon>
    </lineage>
</organism>
<dbReference type="EMBL" id="VSSQ01044122">
    <property type="protein sequence ID" value="MPM97915.1"/>
    <property type="molecule type" value="Genomic_DNA"/>
</dbReference>
<reference evidence="2" key="1">
    <citation type="submission" date="2019-08" db="EMBL/GenBank/DDBJ databases">
        <authorList>
            <person name="Kucharzyk K."/>
            <person name="Murdoch R.W."/>
            <person name="Higgins S."/>
            <person name="Loffler F."/>
        </authorList>
    </citation>
    <scope>NUCLEOTIDE SEQUENCE</scope>
</reference>
<dbReference type="InterPro" id="IPR005119">
    <property type="entry name" value="LysR_subst-bd"/>
</dbReference>
<dbReference type="PANTHER" id="PTHR30419">
    <property type="entry name" value="HTH-TYPE TRANSCRIPTIONAL REGULATOR YBHD"/>
    <property type="match status" value="1"/>
</dbReference>
<sequence>MVEKSTNELERLLAAGEIDLAIMHIHKKLSVNTEIQEYCRLLEDPFVAVMSRQESLAKALPDSHDGMPVIMLNQLRDSRFIMVHKDQRIRQISDFILASADFSPQIGLTTRNCETARQLSVRGVGVSLLPLSYINHFSDNHDAVICRLANADAYWIRSVMTQKNGYLSAASQEFIAMLRKAFAPDTKPPTFKVCGFQ</sequence>
<accession>A0A645E8W4</accession>
<dbReference type="AlphaFoldDB" id="A0A645E8W4"/>
<feature type="domain" description="LysR substrate-binding" evidence="1">
    <location>
        <begin position="2"/>
        <end position="182"/>
    </location>
</feature>